<dbReference type="PANTHER" id="PTHR33908:SF11">
    <property type="entry name" value="MEMBRANE PROTEIN"/>
    <property type="match status" value="1"/>
</dbReference>
<accession>A0ABW3DMX1</accession>
<comment type="subcellular location">
    <subcellularLocation>
        <location evidence="1">Cell membrane</location>
        <topology evidence="1">Multi-pass membrane protein</topology>
    </subcellularLocation>
</comment>
<proteinExistence type="predicted"/>
<feature type="transmembrane region" description="Helical" evidence="8">
    <location>
        <begin position="368"/>
        <end position="386"/>
    </location>
</feature>
<evidence type="ECO:0000256" key="8">
    <source>
        <dbReference type="SAM" id="Phobius"/>
    </source>
</evidence>
<evidence type="ECO:0000256" key="5">
    <source>
        <dbReference type="ARBA" id="ARBA00022692"/>
    </source>
</evidence>
<dbReference type="EMBL" id="JBHTHX010000111">
    <property type="protein sequence ID" value="MFD0884076.1"/>
    <property type="molecule type" value="Genomic_DNA"/>
</dbReference>
<evidence type="ECO:0000313" key="10">
    <source>
        <dbReference type="Proteomes" id="UP001597024"/>
    </source>
</evidence>
<dbReference type="Proteomes" id="UP001597024">
    <property type="component" value="Unassembled WGS sequence"/>
</dbReference>
<evidence type="ECO:0000313" key="9">
    <source>
        <dbReference type="EMBL" id="MFD0884076.1"/>
    </source>
</evidence>
<keyword evidence="4" id="KW-0808">Transferase</keyword>
<evidence type="ECO:0000256" key="3">
    <source>
        <dbReference type="ARBA" id="ARBA00022676"/>
    </source>
</evidence>
<feature type="transmembrane region" description="Helical" evidence="8">
    <location>
        <begin position="121"/>
        <end position="140"/>
    </location>
</feature>
<feature type="transmembrane region" description="Helical" evidence="8">
    <location>
        <begin position="393"/>
        <end position="410"/>
    </location>
</feature>
<evidence type="ECO:0000256" key="7">
    <source>
        <dbReference type="ARBA" id="ARBA00023136"/>
    </source>
</evidence>
<keyword evidence="7 8" id="KW-0472">Membrane</keyword>
<evidence type="ECO:0000256" key="2">
    <source>
        <dbReference type="ARBA" id="ARBA00022475"/>
    </source>
</evidence>
<dbReference type="PANTHER" id="PTHR33908">
    <property type="entry name" value="MANNOSYLTRANSFERASE YKCB-RELATED"/>
    <property type="match status" value="1"/>
</dbReference>
<gene>
    <name evidence="9" type="ORF">ACFQ08_05850</name>
</gene>
<keyword evidence="2" id="KW-1003">Cell membrane</keyword>
<feature type="transmembrane region" description="Helical" evidence="8">
    <location>
        <begin position="66"/>
        <end position="89"/>
    </location>
</feature>
<feature type="transmembrane region" description="Helical" evidence="8">
    <location>
        <begin position="146"/>
        <end position="179"/>
    </location>
</feature>
<keyword evidence="5 8" id="KW-0812">Transmembrane</keyword>
<feature type="transmembrane region" description="Helical" evidence="8">
    <location>
        <begin position="416"/>
        <end position="432"/>
    </location>
</feature>
<reference evidence="10" key="1">
    <citation type="journal article" date="2019" name="Int. J. Syst. Evol. Microbiol.">
        <title>The Global Catalogue of Microorganisms (GCM) 10K type strain sequencing project: providing services to taxonomists for standard genome sequencing and annotation.</title>
        <authorList>
            <consortium name="The Broad Institute Genomics Platform"/>
            <consortium name="The Broad Institute Genome Sequencing Center for Infectious Disease"/>
            <person name="Wu L."/>
            <person name="Ma J."/>
        </authorList>
    </citation>
    <scope>NUCLEOTIDE SEQUENCE [LARGE SCALE GENOMIC DNA]</scope>
    <source>
        <strain evidence="10">CCUG 62974</strain>
    </source>
</reference>
<evidence type="ECO:0008006" key="11">
    <source>
        <dbReference type="Google" id="ProtNLM"/>
    </source>
</evidence>
<evidence type="ECO:0000256" key="4">
    <source>
        <dbReference type="ARBA" id="ARBA00022679"/>
    </source>
</evidence>
<keyword evidence="3" id="KW-0328">Glycosyltransferase</keyword>
<organism evidence="9 10">
    <name type="scientific">Streptosporangium algeriense</name>
    <dbReference type="NCBI Taxonomy" id="1682748"/>
    <lineage>
        <taxon>Bacteria</taxon>
        <taxon>Bacillati</taxon>
        <taxon>Actinomycetota</taxon>
        <taxon>Actinomycetes</taxon>
        <taxon>Streptosporangiales</taxon>
        <taxon>Streptosporangiaceae</taxon>
        <taxon>Streptosporangium</taxon>
    </lineage>
</organism>
<evidence type="ECO:0000256" key="1">
    <source>
        <dbReference type="ARBA" id="ARBA00004651"/>
    </source>
</evidence>
<keyword evidence="6 8" id="KW-1133">Transmembrane helix</keyword>
<name>A0ABW3DMX1_9ACTN</name>
<comment type="caution">
    <text evidence="9">The sequence shown here is derived from an EMBL/GenBank/DDBJ whole genome shotgun (WGS) entry which is preliminary data.</text>
</comment>
<dbReference type="InterPro" id="IPR050297">
    <property type="entry name" value="LipidA_mod_glycosyltrf_83"/>
</dbReference>
<feature type="transmembrane region" description="Helical" evidence="8">
    <location>
        <begin position="186"/>
        <end position="207"/>
    </location>
</feature>
<evidence type="ECO:0000256" key="6">
    <source>
        <dbReference type="ARBA" id="ARBA00022989"/>
    </source>
</evidence>
<protein>
    <recommendedName>
        <fullName evidence="11">Glycosyltransferase RgtA/B/C/D-like domain-containing protein</fullName>
    </recommendedName>
</protein>
<keyword evidence="10" id="KW-1185">Reference proteome</keyword>
<sequence length="445" mass="48363">MRRHWLFVLVLVGAGALRALVILGYRPAQLYWYDSFTYLDTAMHMKPSGQFHPAGYSFLLWLLRPFHSVVVIAGVQHVMGLGIALMVYVTLRHRSLPGWGASLATLPVLFDPGFLRLEHAVLSDTQLIFLVVAGLTVLLWRRVPTVPAAACAGLLMAFAGLTRTVAVPLLGLLLLYLLVRRAGWRPVVALALAGVVPLTAYASWYAAHHGRFALSGSDGVALWARTMTFADCSVIRPPAREAVLCPNGTVVDAASEYVWAADASLNRLPGDRFSHNDLARSFALRAIAAQPFDYLRDVAADTSLAFAWTPVAHPKRVNPSLTFPRGSWPLPDFPLIDKVRREYDPGIRALSSVEPYAGLLAAYPYPSFLHGPLLGAVLLLGGLGVLRRRRTALLPWAVALFLLVAPVAALDFDNRYVLPAFPVACVAAALALRGSQRGSGRGPQE</sequence>